<dbReference type="InterPro" id="IPR045173">
    <property type="entry name" value="Cdt1"/>
</dbReference>
<dbReference type="SMART" id="SM01075">
    <property type="entry name" value="CDT1"/>
    <property type="match status" value="1"/>
</dbReference>
<accession>A0AAD5WXB9</accession>
<dbReference type="InterPro" id="IPR038090">
    <property type="entry name" value="Cdt1_C_WH_dom_sf"/>
</dbReference>
<evidence type="ECO:0000313" key="5">
    <source>
        <dbReference type="EMBL" id="KAJ3038206.1"/>
    </source>
</evidence>
<keyword evidence="6" id="KW-1185">Reference proteome</keyword>
<protein>
    <submittedName>
        <fullName evidence="5">Replication licensing factor Cdt1</fullName>
    </submittedName>
</protein>
<dbReference type="InterPro" id="IPR036390">
    <property type="entry name" value="WH_DNA-bd_sf"/>
</dbReference>
<feature type="region of interest" description="Disordered" evidence="3">
    <location>
        <begin position="1"/>
        <end position="54"/>
    </location>
</feature>
<feature type="domain" description="CDT1 Geminin-binding" evidence="4">
    <location>
        <begin position="85"/>
        <end position="278"/>
    </location>
</feature>
<feature type="compositionally biased region" description="Basic and acidic residues" evidence="3">
    <location>
        <begin position="34"/>
        <end position="43"/>
    </location>
</feature>
<dbReference type="GO" id="GO:0000076">
    <property type="term" value="P:DNA replication checkpoint signaling"/>
    <property type="evidence" value="ECO:0007669"/>
    <property type="project" value="TreeGrafter"/>
</dbReference>
<dbReference type="GO" id="GO:0000278">
    <property type="term" value="P:mitotic cell cycle"/>
    <property type="evidence" value="ECO:0007669"/>
    <property type="project" value="TreeGrafter"/>
</dbReference>
<dbReference type="GO" id="GO:0003677">
    <property type="term" value="F:DNA binding"/>
    <property type="evidence" value="ECO:0007669"/>
    <property type="project" value="InterPro"/>
</dbReference>
<dbReference type="Gene3D" id="1.10.10.1420">
    <property type="entry name" value="DNA replication factor Cdt1, C-terminal WH domain"/>
    <property type="match status" value="1"/>
</dbReference>
<comment type="caution">
    <text evidence="5">The sequence shown here is derived from an EMBL/GenBank/DDBJ whole genome shotgun (WGS) entry which is preliminary data.</text>
</comment>
<feature type="region of interest" description="Disordered" evidence="3">
    <location>
        <begin position="169"/>
        <end position="192"/>
    </location>
</feature>
<organism evidence="5 6">
    <name type="scientific">Rhizophlyctis rosea</name>
    <dbReference type="NCBI Taxonomy" id="64517"/>
    <lineage>
        <taxon>Eukaryota</taxon>
        <taxon>Fungi</taxon>
        <taxon>Fungi incertae sedis</taxon>
        <taxon>Chytridiomycota</taxon>
        <taxon>Chytridiomycota incertae sedis</taxon>
        <taxon>Chytridiomycetes</taxon>
        <taxon>Rhizophlyctidales</taxon>
        <taxon>Rhizophlyctidaceae</taxon>
        <taxon>Rhizophlyctis</taxon>
    </lineage>
</organism>
<evidence type="ECO:0000313" key="6">
    <source>
        <dbReference type="Proteomes" id="UP001212841"/>
    </source>
</evidence>
<dbReference type="Pfam" id="PF16679">
    <property type="entry name" value="CDT1_C"/>
    <property type="match status" value="1"/>
</dbReference>
<gene>
    <name evidence="5" type="primary">CDT1</name>
    <name evidence="5" type="ORF">HK097_003235</name>
</gene>
<dbReference type="GO" id="GO:0070182">
    <property type="term" value="F:DNA polymerase binding"/>
    <property type="evidence" value="ECO:0007669"/>
    <property type="project" value="TreeGrafter"/>
</dbReference>
<feature type="compositionally biased region" description="Polar residues" evidence="3">
    <location>
        <begin position="181"/>
        <end position="192"/>
    </location>
</feature>
<dbReference type="InterPro" id="IPR014939">
    <property type="entry name" value="CDT1_Gemini-bd-like"/>
</dbReference>
<evidence type="ECO:0000256" key="2">
    <source>
        <dbReference type="ARBA" id="ARBA00023306"/>
    </source>
</evidence>
<dbReference type="GO" id="GO:0005634">
    <property type="term" value="C:nucleus"/>
    <property type="evidence" value="ECO:0007669"/>
    <property type="project" value="TreeGrafter"/>
</dbReference>
<dbReference type="PANTHER" id="PTHR28637">
    <property type="entry name" value="DNA REPLICATION FACTOR CDT1"/>
    <property type="match status" value="1"/>
</dbReference>
<comment type="similarity">
    <text evidence="1">Belongs to the Cdt1 family.</text>
</comment>
<dbReference type="GO" id="GO:0030174">
    <property type="term" value="P:regulation of DNA-templated DNA replication initiation"/>
    <property type="evidence" value="ECO:0007669"/>
    <property type="project" value="InterPro"/>
</dbReference>
<keyword evidence="2" id="KW-0131">Cell cycle</keyword>
<dbReference type="GO" id="GO:0071163">
    <property type="term" value="P:DNA replication preinitiation complex assembly"/>
    <property type="evidence" value="ECO:0007669"/>
    <property type="project" value="InterPro"/>
</dbReference>
<proteinExistence type="inferred from homology"/>
<evidence type="ECO:0000259" key="4">
    <source>
        <dbReference type="SMART" id="SM01075"/>
    </source>
</evidence>
<dbReference type="Proteomes" id="UP001212841">
    <property type="component" value="Unassembled WGS sequence"/>
</dbReference>
<name>A0AAD5WXB9_9FUNG</name>
<evidence type="ECO:0000256" key="1">
    <source>
        <dbReference type="ARBA" id="ARBA00008356"/>
    </source>
</evidence>
<reference evidence="5" key="1">
    <citation type="submission" date="2020-05" db="EMBL/GenBank/DDBJ databases">
        <title>Phylogenomic resolution of chytrid fungi.</title>
        <authorList>
            <person name="Stajich J.E."/>
            <person name="Amses K."/>
            <person name="Simmons R."/>
            <person name="Seto K."/>
            <person name="Myers J."/>
            <person name="Bonds A."/>
            <person name="Quandt C.A."/>
            <person name="Barry K."/>
            <person name="Liu P."/>
            <person name="Grigoriev I."/>
            <person name="Longcore J.E."/>
            <person name="James T.Y."/>
        </authorList>
    </citation>
    <scope>NUCLEOTIDE SEQUENCE</scope>
    <source>
        <strain evidence="5">JEL0318</strain>
    </source>
</reference>
<evidence type="ECO:0000256" key="3">
    <source>
        <dbReference type="SAM" id="MobiDB-lite"/>
    </source>
</evidence>
<dbReference type="InterPro" id="IPR032054">
    <property type="entry name" value="Cdt1_C"/>
</dbReference>
<dbReference type="AlphaFoldDB" id="A0AAD5WXB9"/>
<feature type="compositionally biased region" description="Basic and acidic residues" evidence="3">
    <location>
        <begin position="1"/>
        <end position="22"/>
    </location>
</feature>
<dbReference type="Pfam" id="PF08839">
    <property type="entry name" value="CDT1"/>
    <property type="match status" value="1"/>
</dbReference>
<dbReference type="EMBL" id="JADGJD010001752">
    <property type="protein sequence ID" value="KAJ3038206.1"/>
    <property type="molecule type" value="Genomic_DNA"/>
</dbReference>
<dbReference type="PANTHER" id="PTHR28637:SF1">
    <property type="entry name" value="DNA REPLICATION FACTOR CDT1"/>
    <property type="match status" value="1"/>
</dbReference>
<sequence>MVAEAPSDHQDQFEKTGTKLTEEDGTPDVPVAPDEIHDPDDRYIPSTRTANKQSKSFRTLSKCQAKSTALPQLQSKLRTSSRLPLPAKYAFLEKLFEALEQSVAITAQRDQPCVFHKIKRSVELSCGRSFELSHLEQILSVYPEAYVCKHIRILYEGAQKRSFTIDLPTKPNESMAEDAGNRSNQPTSSVVNGGTYGAPVARAMDDTNLMRQARSAGELTHQRREEFVRRLYALVESQHKAFLEDRGITVPETARLKSWHAQFDLDNVVDIQRFDLSHLLTPPSSSTGMRINRRKPIENNVAPVLAAKQVKVTPATITTAESIKPTVSGTSSPSAAADMKPMSALLERLKAKRKLKEEAAMTGPSMTPADMKKRAMLSRLGGIAHAISLLFSSSQKKALPMSKVASHLTTSYHGHLSEAEARTHIKLLAEKMPEFMVLAELGVGTTVRVREEITLKEVRERLKNMTDEKA</sequence>
<dbReference type="SUPFAM" id="SSF46785">
    <property type="entry name" value="Winged helix' DNA-binding domain"/>
    <property type="match status" value="1"/>
</dbReference>